<sequence length="1120" mass="129516">MSHSKKSVSFPPVLPSTSEGKEATELKTTHHKEIVTSEMDDTSKALVCSDQTPLQCDFIPEEIILSLTNTAYAASCPEALLPRKKAKNGKEMKLGMRPTSNVWHHPCRREKFRYLTDHPISFTGAGRDVSFLYDVKAEKLADSWLPHLVTEITSAEEPPHMGLSIPDSSPKKLTDTVIPEEFHIASNTGVEGLQYYDDKYTTLLTDSQNRLLLFPSMKPNKRIEVIQLKKVMDMMLEKAGVDADKSVNATQMHKILEVLKTEQNIYNTVFHEIIRQISVECSDRGELLANIRQRYVNLLDKIAQQMIDFYKDMVAQRIMDKRIIEELYNFKKVVEELSRELVLVREYDLKLRRKAEAIHEELMLALHNAEKNARIVEQYHDLYTSQRIRMETDIKQLTSERDLWNTASYDLALKVINKNNLTLARRLYLNEKAWNKYVTHFIVMLASQDAKDLSQLQKATHQWRSIFRNLKYEVEQNEDYIRGRVNFMENLLTKLQTVLEKNKVDGELAPIKDSVLKTICADFRKCNQILIEISDFYGGDRLVEKIESLRIAQRLQGSWTEFAKAIVNRHKSIDGNLPSQGLLEEINDSSSRLCREYELRVNGGENGFNKLFNTLNSAFETWIFKMESDHPLTSMNQDDWKILYLKIPELISYLDGILDIVGHIPLTEDQIKSNYVPVIQANVFHLMQQWILTLSNGTDKDNCGLHHQVNELHIAMIKWMVNLLILMVPDHSDEHSLPKTQQELSEEEIHLHTGVAMLEIEGISLAKMLSRFSIYIFSCCKSTVAAMSTKKTSVTHPDPTKEVTNLSKIKKECIDWVTTCNILLSKLKGRKVTLLSNEDTKNLYDYELVVDSKTYDVSGWEKTFGEMAQQYLDENFKLEETPKRISYLRPARESEPQRGSNWWEKSTFEMAQKKAEAFPKRSLQREREHTVAPKESVIWYAGKDQNIHSRPLTLENLTPTEEELTALEKFTNNEKERYEALQLIESLKFKLLDTEARVQHAEEKFEEISEKLTEALAKNRQLQKELEKANESLKVILAKETPKDEAEGKDEAKDKDKDKDKDKEKEKEKTKTEDNIEEEEEDKKPGPSEKKVSIRESPSKDKDHHPPSKSITKPFSRSKR</sequence>
<evidence type="ECO:0000256" key="1">
    <source>
        <dbReference type="ARBA" id="ARBA00023054"/>
    </source>
</evidence>
<reference evidence="3" key="3">
    <citation type="submission" date="2025-09" db="UniProtKB">
        <authorList>
            <consortium name="Ensembl"/>
        </authorList>
    </citation>
    <scope>IDENTIFICATION</scope>
</reference>
<dbReference type="AlphaFoldDB" id="G3VNX2"/>
<dbReference type="InterPro" id="IPR019347">
    <property type="entry name" value="Axonemal_dynein_light_chain"/>
</dbReference>
<dbReference type="InterPro" id="IPR052845">
    <property type="entry name" value="Axonemal_dynein_LC_domain"/>
</dbReference>
<dbReference type="Proteomes" id="UP000007648">
    <property type="component" value="Unassembled WGS sequence"/>
</dbReference>
<feature type="compositionally biased region" description="Basic and acidic residues" evidence="2">
    <location>
        <begin position="19"/>
        <end position="28"/>
    </location>
</feature>
<dbReference type="STRING" id="9305.ENSSHAP00000004877"/>
<dbReference type="PANTHER" id="PTHR23052:SF1">
    <property type="entry name" value="AXONEMAL DYNEIN LIGHT CHAIN DOMAIN-CONTAINING PROTEIN 1"/>
    <property type="match status" value="1"/>
</dbReference>
<evidence type="ECO:0000313" key="3">
    <source>
        <dbReference type="Ensembl" id="ENSSHAP00000004877.1"/>
    </source>
</evidence>
<dbReference type="InParanoid" id="G3VNX2"/>
<gene>
    <name evidence="3" type="primary">AXDND1</name>
</gene>
<dbReference type="OrthoDB" id="1927454at2759"/>
<dbReference type="eggNOG" id="ENOG502QSV4">
    <property type="taxonomic scope" value="Eukaryota"/>
</dbReference>
<dbReference type="GO" id="GO:0005737">
    <property type="term" value="C:cytoplasm"/>
    <property type="evidence" value="ECO:0007669"/>
    <property type="project" value="UniProtKB-ARBA"/>
</dbReference>
<dbReference type="HOGENOM" id="CLU_006021_0_0_1"/>
<dbReference type="CTD" id="126859"/>
<dbReference type="OMA" id="KKECYEW"/>
<feature type="compositionally biased region" description="Basic and acidic residues" evidence="2">
    <location>
        <begin position="1082"/>
        <end position="1106"/>
    </location>
</feature>
<reference evidence="3 4" key="1">
    <citation type="journal article" date="2011" name="Proc. Natl. Acad. Sci. U.S.A.">
        <title>Genetic diversity and population structure of the endangered marsupial Sarcophilus harrisii (Tasmanian devil).</title>
        <authorList>
            <person name="Miller W."/>
            <person name="Hayes V.M."/>
            <person name="Ratan A."/>
            <person name="Petersen D.C."/>
            <person name="Wittekindt N.E."/>
            <person name="Miller J."/>
            <person name="Walenz B."/>
            <person name="Knight J."/>
            <person name="Qi J."/>
            <person name="Zhao F."/>
            <person name="Wang Q."/>
            <person name="Bedoya-Reina O.C."/>
            <person name="Katiyar N."/>
            <person name="Tomsho L.P."/>
            <person name="Kasson L.M."/>
            <person name="Hardie R.A."/>
            <person name="Woodbridge P."/>
            <person name="Tindall E.A."/>
            <person name="Bertelsen M.F."/>
            <person name="Dixon D."/>
            <person name="Pyecroft S."/>
            <person name="Helgen K.M."/>
            <person name="Lesk A.M."/>
            <person name="Pringle T.H."/>
            <person name="Patterson N."/>
            <person name="Zhang Y."/>
            <person name="Kreiss A."/>
            <person name="Woods G.M."/>
            <person name="Jones M.E."/>
            <person name="Schuster S.C."/>
        </authorList>
    </citation>
    <scope>NUCLEOTIDE SEQUENCE [LARGE SCALE GENOMIC DNA]</scope>
</reference>
<dbReference type="FunCoup" id="G3VNX2">
    <property type="interactions" value="39"/>
</dbReference>
<feature type="compositionally biased region" description="Polar residues" evidence="2">
    <location>
        <begin position="1109"/>
        <end position="1120"/>
    </location>
</feature>
<evidence type="ECO:0000256" key="2">
    <source>
        <dbReference type="SAM" id="MobiDB-lite"/>
    </source>
</evidence>
<dbReference type="KEGG" id="shr:100920572"/>
<dbReference type="GeneID" id="100920572"/>
<dbReference type="RefSeq" id="XP_031792820.1">
    <property type="nucleotide sequence ID" value="XM_031936960.1"/>
</dbReference>
<dbReference type="GeneTree" id="ENSGT00390000005554"/>
<feature type="compositionally biased region" description="Basic and acidic residues" evidence="2">
    <location>
        <begin position="1040"/>
        <end position="1074"/>
    </location>
</feature>
<keyword evidence="1" id="KW-0175">Coiled coil</keyword>
<dbReference type="Ensembl" id="ENSSHAT00000004926.2">
    <property type="protein sequence ID" value="ENSSHAP00000004877.1"/>
    <property type="gene ID" value="ENSSHAG00000004277.2"/>
</dbReference>
<keyword evidence="4" id="KW-1185">Reference proteome</keyword>
<proteinExistence type="predicted"/>
<reference evidence="3" key="2">
    <citation type="submission" date="2025-08" db="UniProtKB">
        <authorList>
            <consortium name="Ensembl"/>
        </authorList>
    </citation>
    <scope>IDENTIFICATION</scope>
</reference>
<feature type="region of interest" description="Disordered" evidence="2">
    <location>
        <begin position="1"/>
        <end position="28"/>
    </location>
</feature>
<organism evidence="3 4">
    <name type="scientific">Sarcophilus harrisii</name>
    <name type="common">Tasmanian devil</name>
    <name type="synonym">Sarcophilus laniarius</name>
    <dbReference type="NCBI Taxonomy" id="9305"/>
    <lineage>
        <taxon>Eukaryota</taxon>
        <taxon>Metazoa</taxon>
        <taxon>Chordata</taxon>
        <taxon>Craniata</taxon>
        <taxon>Vertebrata</taxon>
        <taxon>Euteleostomi</taxon>
        <taxon>Mammalia</taxon>
        <taxon>Metatheria</taxon>
        <taxon>Dasyuromorphia</taxon>
        <taxon>Dasyuridae</taxon>
        <taxon>Sarcophilus</taxon>
    </lineage>
</organism>
<feature type="region of interest" description="Disordered" evidence="2">
    <location>
        <begin position="1037"/>
        <end position="1120"/>
    </location>
</feature>
<dbReference type="PANTHER" id="PTHR23052">
    <property type="entry name" value="AXONEMAL DYNEIN LIGHT CHAIN DOMAIN-CONTAINING PROTEIN 1"/>
    <property type="match status" value="1"/>
</dbReference>
<protein>
    <submittedName>
        <fullName evidence="3">Axonemal dynein light chain domain containing 1</fullName>
    </submittedName>
</protein>
<dbReference type="RefSeq" id="XP_023359687.1">
    <property type="nucleotide sequence ID" value="XM_023503919.2"/>
</dbReference>
<accession>G3VNX2</accession>
<evidence type="ECO:0000313" key="4">
    <source>
        <dbReference type="Proteomes" id="UP000007648"/>
    </source>
</evidence>
<name>G3VNX2_SARHA</name>
<dbReference type="Pfam" id="PF10211">
    <property type="entry name" value="Ax_dynein_light"/>
    <property type="match status" value="1"/>
</dbReference>